<protein>
    <submittedName>
        <fullName evidence="11">Two-component system response regulator FlrC</fullName>
    </submittedName>
</protein>
<dbReference type="SMART" id="SM00382">
    <property type="entry name" value="AAA"/>
    <property type="match status" value="1"/>
</dbReference>
<dbReference type="PROSITE" id="PS50110">
    <property type="entry name" value="RESPONSE_REGULATORY"/>
    <property type="match status" value="1"/>
</dbReference>
<dbReference type="Pfam" id="PF25601">
    <property type="entry name" value="AAA_lid_14"/>
    <property type="match status" value="1"/>
</dbReference>
<dbReference type="InterPro" id="IPR011006">
    <property type="entry name" value="CheY-like_superfamily"/>
</dbReference>
<feature type="modified residue" description="4-aspartylphosphate" evidence="8">
    <location>
        <position position="66"/>
    </location>
</feature>
<dbReference type="InterPro" id="IPR025944">
    <property type="entry name" value="Sigma_54_int_dom_CS"/>
</dbReference>
<evidence type="ECO:0000259" key="9">
    <source>
        <dbReference type="PROSITE" id="PS50045"/>
    </source>
</evidence>
<dbReference type="Gene3D" id="3.40.50.300">
    <property type="entry name" value="P-loop containing nucleotide triphosphate hydrolases"/>
    <property type="match status" value="1"/>
</dbReference>
<dbReference type="InterPro" id="IPR001789">
    <property type="entry name" value="Sig_transdc_resp-reg_receiver"/>
</dbReference>
<dbReference type="PROSITE" id="PS00675">
    <property type="entry name" value="SIGMA54_INTERACT_1"/>
    <property type="match status" value="1"/>
</dbReference>
<reference evidence="11 12" key="1">
    <citation type="submission" date="2018-11" db="EMBL/GenBank/DDBJ databases">
        <title>Genomic Encyclopedia of Type Strains, Phase IV (KMG-IV): sequencing the most valuable type-strain genomes for metagenomic binning, comparative biology and taxonomic classification.</title>
        <authorList>
            <person name="Goeker M."/>
        </authorList>
    </citation>
    <scope>NUCLEOTIDE SEQUENCE [LARGE SCALE GENOMIC DNA]</scope>
    <source>
        <strain evidence="11 12">DSM 16974</strain>
    </source>
</reference>
<dbReference type="PROSITE" id="PS00688">
    <property type="entry name" value="SIGMA54_INTERACT_3"/>
    <property type="match status" value="1"/>
</dbReference>
<evidence type="ECO:0000256" key="4">
    <source>
        <dbReference type="ARBA" id="ARBA00023012"/>
    </source>
</evidence>
<organism evidence="11 12">
    <name type="scientific">Marinimicrobium koreense</name>
    <dbReference type="NCBI Taxonomy" id="306545"/>
    <lineage>
        <taxon>Bacteria</taxon>
        <taxon>Pseudomonadati</taxon>
        <taxon>Pseudomonadota</taxon>
        <taxon>Gammaproteobacteria</taxon>
        <taxon>Cellvibrionales</taxon>
        <taxon>Cellvibrionaceae</taxon>
        <taxon>Marinimicrobium</taxon>
    </lineage>
</organism>
<dbReference type="SUPFAM" id="SSF46689">
    <property type="entry name" value="Homeodomain-like"/>
    <property type="match status" value="1"/>
</dbReference>
<evidence type="ECO:0000256" key="3">
    <source>
        <dbReference type="ARBA" id="ARBA00022840"/>
    </source>
</evidence>
<dbReference type="RefSeq" id="WP_123637206.1">
    <property type="nucleotide sequence ID" value="NZ_RJUK01000001.1"/>
</dbReference>
<evidence type="ECO:0000256" key="5">
    <source>
        <dbReference type="ARBA" id="ARBA00023015"/>
    </source>
</evidence>
<name>A0A3N1NY76_9GAMM</name>
<dbReference type="SUPFAM" id="SSF52540">
    <property type="entry name" value="P-loop containing nucleoside triphosphate hydrolases"/>
    <property type="match status" value="1"/>
</dbReference>
<keyword evidence="4" id="KW-0902">Two-component regulatory system</keyword>
<gene>
    <name evidence="11" type="ORF">EDC38_0528</name>
</gene>
<dbReference type="GO" id="GO:0043565">
    <property type="term" value="F:sequence-specific DNA binding"/>
    <property type="evidence" value="ECO:0007669"/>
    <property type="project" value="InterPro"/>
</dbReference>
<dbReference type="InterPro" id="IPR009057">
    <property type="entry name" value="Homeodomain-like_sf"/>
</dbReference>
<keyword evidence="1 8" id="KW-0597">Phosphoprotein</keyword>
<dbReference type="InterPro" id="IPR025943">
    <property type="entry name" value="Sigma_54_int_dom_ATP-bd_2"/>
</dbReference>
<dbReference type="Pfam" id="PF00158">
    <property type="entry name" value="Sigma54_activat"/>
    <property type="match status" value="1"/>
</dbReference>
<dbReference type="InterPro" id="IPR027417">
    <property type="entry name" value="P-loop_NTPase"/>
</dbReference>
<accession>A0A3N1NY76</accession>
<dbReference type="OrthoDB" id="9804019at2"/>
<evidence type="ECO:0000259" key="10">
    <source>
        <dbReference type="PROSITE" id="PS50110"/>
    </source>
</evidence>
<dbReference type="GO" id="GO:0005524">
    <property type="term" value="F:ATP binding"/>
    <property type="evidence" value="ECO:0007669"/>
    <property type="project" value="UniProtKB-KW"/>
</dbReference>
<evidence type="ECO:0000256" key="1">
    <source>
        <dbReference type="ARBA" id="ARBA00022553"/>
    </source>
</evidence>
<dbReference type="AlphaFoldDB" id="A0A3N1NY76"/>
<dbReference type="GO" id="GO:0000160">
    <property type="term" value="P:phosphorelay signal transduction system"/>
    <property type="evidence" value="ECO:0007669"/>
    <property type="project" value="UniProtKB-KW"/>
</dbReference>
<dbReference type="Pfam" id="PF02954">
    <property type="entry name" value="HTH_8"/>
    <property type="match status" value="1"/>
</dbReference>
<dbReference type="InterPro" id="IPR003593">
    <property type="entry name" value="AAA+_ATPase"/>
</dbReference>
<dbReference type="FunFam" id="3.40.50.2300:FF:000018">
    <property type="entry name" value="DNA-binding transcriptional regulator NtrC"/>
    <property type="match status" value="1"/>
</dbReference>
<evidence type="ECO:0000256" key="7">
    <source>
        <dbReference type="ARBA" id="ARBA00023163"/>
    </source>
</evidence>
<dbReference type="Gene3D" id="1.10.8.60">
    <property type="match status" value="1"/>
</dbReference>
<dbReference type="Gene3D" id="1.10.10.60">
    <property type="entry name" value="Homeodomain-like"/>
    <property type="match status" value="1"/>
</dbReference>
<dbReference type="InterPro" id="IPR002197">
    <property type="entry name" value="HTH_Fis"/>
</dbReference>
<dbReference type="SUPFAM" id="SSF52172">
    <property type="entry name" value="CheY-like"/>
    <property type="match status" value="1"/>
</dbReference>
<dbReference type="CDD" id="cd00009">
    <property type="entry name" value="AAA"/>
    <property type="match status" value="1"/>
</dbReference>
<evidence type="ECO:0000256" key="8">
    <source>
        <dbReference type="PROSITE-ProRule" id="PRU00169"/>
    </source>
</evidence>
<dbReference type="PRINTS" id="PR01590">
    <property type="entry name" value="HTHFIS"/>
</dbReference>
<proteinExistence type="predicted"/>
<dbReference type="PANTHER" id="PTHR32071:SF21">
    <property type="entry name" value="TRANSCRIPTIONAL REGULATORY PROTEIN FLGR"/>
    <property type="match status" value="1"/>
</dbReference>
<dbReference type="Proteomes" id="UP000273643">
    <property type="component" value="Unassembled WGS sequence"/>
</dbReference>
<dbReference type="PROSITE" id="PS50045">
    <property type="entry name" value="SIGMA54_INTERACT_4"/>
    <property type="match status" value="1"/>
</dbReference>
<keyword evidence="7" id="KW-0804">Transcription</keyword>
<sequence length="493" mass="54113">MAQAARQASPALARPRILVVEDDADLREALTDTLELADYEVLQADSGEQALATLNADSDCQMIVSDVNMGGMSGQELLQTVKQQYPQIPMMLITAYASINQSVDAIKQGAVDYLVKPFEPALLVDTLARHLGSAPVGDEPVVRAASSQRLLQLAQRVAQSESTVLILGESGTGKEVLARYIHNHSPRHQKPFVAINCAAIPENMLEAILFGHEKGAYTGAHTSAPGKFEQANGGTLLLDEISEMDVGLQAKLLRVLQEREVERLGGRKTIPLDVRVIATSNRDMREQVAKGLFREDLYYRLSVLPLQWAPLRERREDIVPLAEQLLRKHAQKQRRGWVQLTDSARQALTAYDWPGNVRELDNVMQRALILQPGDLIQAEDLGLEADRAYADLASGGSAGMTVNDADPMAFTPVSEPVSLPHQGIPTPVSDVSEEKPALGSDLKRREFEIIVNTLNSERGSKKRTAERLGISPRTLRYKMARLREAGFPVDGLA</sequence>
<keyword evidence="2" id="KW-0547">Nucleotide-binding</keyword>
<feature type="domain" description="Sigma-54 factor interaction" evidence="9">
    <location>
        <begin position="140"/>
        <end position="369"/>
    </location>
</feature>
<dbReference type="EMBL" id="RJUK01000001">
    <property type="protein sequence ID" value="ROQ19937.1"/>
    <property type="molecule type" value="Genomic_DNA"/>
</dbReference>
<dbReference type="InterPro" id="IPR002078">
    <property type="entry name" value="Sigma_54_int"/>
</dbReference>
<dbReference type="InterPro" id="IPR058031">
    <property type="entry name" value="AAA_lid_NorR"/>
</dbReference>
<evidence type="ECO:0000256" key="6">
    <source>
        <dbReference type="ARBA" id="ARBA00023125"/>
    </source>
</evidence>
<evidence type="ECO:0000313" key="12">
    <source>
        <dbReference type="Proteomes" id="UP000273643"/>
    </source>
</evidence>
<dbReference type="GO" id="GO:0006355">
    <property type="term" value="P:regulation of DNA-templated transcription"/>
    <property type="evidence" value="ECO:0007669"/>
    <property type="project" value="InterPro"/>
</dbReference>
<evidence type="ECO:0000256" key="2">
    <source>
        <dbReference type="ARBA" id="ARBA00022741"/>
    </source>
</evidence>
<dbReference type="InterPro" id="IPR025662">
    <property type="entry name" value="Sigma_54_int_dom_ATP-bd_1"/>
</dbReference>
<feature type="domain" description="Response regulatory" evidence="10">
    <location>
        <begin position="16"/>
        <end position="131"/>
    </location>
</feature>
<keyword evidence="5" id="KW-0805">Transcription regulation</keyword>
<keyword evidence="12" id="KW-1185">Reference proteome</keyword>
<dbReference type="PROSITE" id="PS00676">
    <property type="entry name" value="SIGMA54_INTERACT_2"/>
    <property type="match status" value="1"/>
</dbReference>
<dbReference type="Pfam" id="PF00072">
    <property type="entry name" value="Response_reg"/>
    <property type="match status" value="1"/>
</dbReference>
<dbReference type="SMART" id="SM00448">
    <property type="entry name" value="REC"/>
    <property type="match status" value="1"/>
</dbReference>
<dbReference type="Gene3D" id="3.40.50.2300">
    <property type="match status" value="1"/>
</dbReference>
<keyword evidence="6" id="KW-0238">DNA-binding</keyword>
<dbReference type="FunFam" id="3.40.50.300:FF:000006">
    <property type="entry name" value="DNA-binding transcriptional regulator NtrC"/>
    <property type="match status" value="1"/>
</dbReference>
<evidence type="ECO:0000313" key="11">
    <source>
        <dbReference type="EMBL" id="ROQ19937.1"/>
    </source>
</evidence>
<keyword evidence="3" id="KW-0067">ATP-binding</keyword>
<dbReference type="PANTHER" id="PTHR32071">
    <property type="entry name" value="TRANSCRIPTIONAL REGULATORY PROTEIN"/>
    <property type="match status" value="1"/>
</dbReference>
<comment type="caution">
    <text evidence="11">The sequence shown here is derived from an EMBL/GenBank/DDBJ whole genome shotgun (WGS) entry which is preliminary data.</text>
</comment>